<evidence type="ECO:0000313" key="2">
    <source>
        <dbReference type="Proteomes" id="UP001196413"/>
    </source>
</evidence>
<name>A0AAD5QQH8_PARTN</name>
<comment type="caution">
    <text evidence="1">The sequence shown here is derived from an EMBL/GenBank/DDBJ whole genome shotgun (WGS) entry which is preliminary data.</text>
</comment>
<protein>
    <recommendedName>
        <fullName evidence="3">Reverse transcriptase domain-containing protein</fullName>
    </recommendedName>
</protein>
<evidence type="ECO:0000313" key="1">
    <source>
        <dbReference type="EMBL" id="KAJ1357865.1"/>
    </source>
</evidence>
<keyword evidence="2" id="KW-1185">Reference proteome</keyword>
<dbReference type="AlphaFoldDB" id="A0AAD5QQH8"/>
<proteinExistence type="predicted"/>
<evidence type="ECO:0008006" key="3">
    <source>
        <dbReference type="Google" id="ProtNLM"/>
    </source>
</evidence>
<dbReference type="EMBL" id="JAHQIW010003251">
    <property type="protein sequence ID" value="KAJ1357865.1"/>
    <property type="molecule type" value="Genomic_DNA"/>
</dbReference>
<organism evidence="1 2">
    <name type="scientific">Parelaphostrongylus tenuis</name>
    <name type="common">Meningeal worm</name>
    <dbReference type="NCBI Taxonomy" id="148309"/>
    <lineage>
        <taxon>Eukaryota</taxon>
        <taxon>Metazoa</taxon>
        <taxon>Ecdysozoa</taxon>
        <taxon>Nematoda</taxon>
        <taxon>Chromadorea</taxon>
        <taxon>Rhabditida</taxon>
        <taxon>Rhabditina</taxon>
        <taxon>Rhabditomorpha</taxon>
        <taxon>Strongyloidea</taxon>
        <taxon>Metastrongylidae</taxon>
        <taxon>Parelaphostrongylus</taxon>
    </lineage>
</organism>
<sequence>MGQRLAPNFAIAFMFKVESPVLSRGPLLCCRYIDDCLIICSTQEEMNRHTITAACVNLYQRDICYPSLVD</sequence>
<accession>A0AAD5QQH8</accession>
<gene>
    <name evidence="1" type="ORF">KIN20_016125</name>
</gene>
<dbReference type="Proteomes" id="UP001196413">
    <property type="component" value="Unassembled WGS sequence"/>
</dbReference>
<reference evidence="1" key="1">
    <citation type="submission" date="2021-06" db="EMBL/GenBank/DDBJ databases">
        <title>Parelaphostrongylus tenuis whole genome reference sequence.</title>
        <authorList>
            <person name="Garwood T.J."/>
            <person name="Larsen P.A."/>
            <person name="Fountain-Jones N.M."/>
            <person name="Garbe J.R."/>
            <person name="Macchietto M.G."/>
            <person name="Kania S.A."/>
            <person name="Gerhold R.W."/>
            <person name="Richards J.E."/>
            <person name="Wolf T.M."/>
        </authorList>
    </citation>
    <scope>NUCLEOTIDE SEQUENCE</scope>
    <source>
        <strain evidence="1">MNPRO001-30</strain>
        <tissue evidence="1">Meninges</tissue>
    </source>
</reference>